<dbReference type="AlphaFoldDB" id="A0A0E1WDA9"/>
<proteinExistence type="predicted"/>
<gene>
    <name evidence="1" type="ORF">BURPS1710A_2488</name>
</gene>
<organism evidence="1">
    <name type="scientific">Burkholderia pseudomallei 1710a</name>
    <dbReference type="NCBI Taxonomy" id="320371"/>
    <lineage>
        <taxon>Bacteria</taxon>
        <taxon>Pseudomonadati</taxon>
        <taxon>Pseudomonadota</taxon>
        <taxon>Betaproteobacteria</taxon>
        <taxon>Burkholderiales</taxon>
        <taxon>Burkholderiaceae</taxon>
        <taxon>Burkholderia</taxon>
        <taxon>pseudomallei group</taxon>
    </lineage>
</organism>
<reference evidence="1" key="1">
    <citation type="submission" date="2009-05" db="EMBL/GenBank/DDBJ databases">
        <authorList>
            <person name="Harkins D.M."/>
            <person name="DeShazer D."/>
            <person name="Woods D.E."/>
            <person name="Brinkac L.M."/>
            <person name="Brown K.A."/>
            <person name="Hung G.C."/>
            <person name="Tuanyok A."/>
            <person name="Zhang B."/>
            <person name="Nierman W.C."/>
        </authorList>
    </citation>
    <scope>NUCLEOTIDE SEQUENCE [LARGE SCALE GENOMIC DNA]</scope>
    <source>
        <strain evidence="1">1710a</strain>
    </source>
</reference>
<dbReference type="HOGENOM" id="CLU_3041264_0_0_4"/>
<accession>A0A0E1WDA9</accession>
<evidence type="ECO:0000313" key="1">
    <source>
        <dbReference type="EMBL" id="EET07557.1"/>
    </source>
</evidence>
<dbReference type="Proteomes" id="UP000001812">
    <property type="component" value="Chromosome I"/>
</dbReference>
<sequence length="54" mass="6112">MFGKSEQHSMLAAKSHQQLQQAPGIYGLIVNFPDRVASTKFQSDRQRCFCPIQS</sequence>
<protein>
    <submittedName>
        <fullName evidence="1">Uncharacterized protein</fullName>
    </submittedName>
</protein>
<dbReference type="EMBL" id="CM000832">
    <property type="protein sequence ID" value="EET07557.1"/>
    <property type="molecule type" value="Genomic_DNA"/>
</dbReference>
<name>A0A0E1WDA9_BURPE</name>